<feature type="non-terminal residue" evidence="3">
    <location>
        <position position="131"/>
    </location>
</feature>
<dbReference type="CDD" id="cd02440">
    <property type="entry name" value="AdoMet_MTases"/>
    <property type="match status" value="1"/>
</dbReference>
<dbReference type="AlphaFoldDB" id="A0A2M8P8U8"/>
<sequence>RNEADMAFKKRVRCIFEWLQPTDDKTILDCGCGRGFYLNMIRTVSACRLYGLELEPEIIAKAHENLAGLPDITLVRASIYDQPFEDASFDGVILSEVLEHIDDDLRGLREVCRVLKPNGVVAITVPNADYP</sequence>
<dbReference type="Gene3D" id="3.40.50.150">
    <property type="entry name" value="Vaccinia Virus protein VP39"/>
    <property type="match status" value="1"/>
</dbReference>
<evidence type="ECO:0000313" key="4">
    <source>
        <dbReference type="Proteomes" id="UP000229681"/>
    </source>
</evidence>
<proteinExistence type="predicted"/>
<keyword evidence="1 3" id="KW-0808">Transferase</keyword>
<organism evidence="3 4">
    <name type="scientific">Candidatus Thermofonsia Clade 1 bacterium</name>
    <dbReference type="NCBI Taxonomy" id="2364210"/>
    <lineage>
        <taxon>Bacteria</taxon>
        <taxon>Bacillati</taxon>
        <taxon>Chloroflexota</taxon>
        <taxon>Candidatus Thermofontia</taxon>
        <taxon>Candidatus Thermofonsia Clade 1</taxon>
    </lineage>
</organism>
<dbReference type="SUPFAM" id="SSF53335">
    <property type="entry name" value="S-adenosyl-L-methionine-dependent methyltransferases"/>
    <property type="match status" value="1"/>
</dbReference>
<comment type="caution">
    <text evidence="3">The sequence shown here is derived from an EMBL/GenBank/DDBJ whole genome shotgun (WGS) entry which is preliminary data.</text>
</comment>
<dbReference type="InterPro" id="IPR050447">
    <property type="entry name" value="Erg6_SMT_methyltransf"/>
</dbReference>
<accession>A0A2M8P8U8</accession>
<gene>
    <name evidence="3" type="ORF">CUN49_17310</name>
</gene>
<dbReference type="Proteomes" id="UP000229681">
    <property type="component" value="Unassembled WGS sequence"/>
</dbReference>
<evidence type="ECO:0000256" key="1">
    <source>
        <dbReference type="ARBA" id="ARBA00022679"/>
    </source>
</evidence>
<dbReference type="InterPro" id="IPR029063">
    <property type="entry name" value="SAM-dependent_MTases_sf"/>
</dbReference>
<evidence type="ECO:0000313" key="3">
    <source>
        <dbReference type="EMBL" id="PJF33954.1"/>
    </source>
</evidence>
<dbReference type="EMBL" id="PGTM01000674">
    <property type="protein sequence ID" value="PJF33954.1"/>
    <property type="molecule type" value="Genomic_DNA"/>
</dbReference>
<dbReference type="PANTHER" id="PTHR44068">
    <property type="entry name" value="ZGC:194242"/>
    <property type="match status" value="1"/>
</dbReference>
<evidence type="ECO:0000259" key="2">
    <source>
        <dbReference type="Pfam" id="PF08241"/>
    </source>
</evidence>
<dbReference type="InterPro" id="IPR013216">
    <property type="entry name" value="Methyltransf_11"/>
</dbReference>
<dbReference type="PANTHER" id="PTHR44068:SF11">
    <property type="entry name" value="GERANYL DIPHOSPHATE 2-C-METHYLTRANSFERASE"/>
    <property type="match status" value="1"/>
</dbReference>
<feature type="non-terminal residue" evidence="3">
    <location>
        <position position="1"/>
    </location>
</feature>
<feature type="domain" description="Methyltransferase type 11" evidence="2">
    <location>
        <begin position="28"/>
        <end position="123"/>
    </location>
</feature>
<protein>
    <submittedName>
        <fullName evidence="3">Glycosyl transferase family 1</fullName>
    </submittedName>
</protein>
<reference evidence="3 4" key="1">
    <citation type="submission" date="2017-11" db="EMBL/GenBank/DDBJ databases">
        <title>Evolution of Phototrophy in the Chloroflexi Phylum Driven by Horizontal Gene Transfer.</title>
        <authorList>
            <person name="Ward L.M."/>
            <person name="Hemp J."/>
            <person name="Shih P.M."/>
            <person name="Mcglynn S.E."/>
            <person name="Fischer W."/>
        </authorList>
    </citation>
    <scope>NUCLEOTIDE SEQUENCE [LARGE SCALE GENOMIC DNA]</scope>
    <source>
        <strain evidence="3">JP3_13</strain>
    </source>
</reference>
<name>A0A2M8P8U8_9CHLR</name>
<dbReference type="GO" id="GO:0008757">
    <property type="term" value="F:S-adenosylmethionine-dependent methyltransferase activity"/>
    <property type="evidence" value="ECO:0007669"/>
    <property type="project" value="InterPro"/>
</dbReference>
<dbReference type="Pfam" id="PF08241">
    <property type="entry name" value="Methyltransf_11"/>
    <property type="match status" value="1"/>
</dbReference>